<evidence type="ECO:0000256" key="3">
    <source>
        <dbReference type="ARBA" id="ARBA00022884"/>
    </source>
</evidence>
<evidence type="ECO:0000259" key="7">
    <source>
        <dbReference type="Pfam" id="PF01029"/>
    </source>
</evidence>
<dbReference type="Gene3D" id="1.10.940.10">
    <property type="entry name" value="NusB-like"/>
    <property type="match status" value="1"/>
</dbReference>
<dbReference type="NCBIfam" id="TIGR01951">
    <property type="entry name" value="nusB"/>
    <property type="match status" value="1"/>
</dbReference>
<keyword evidence="3 6" id="KW-0694">RNA-binding</keyword>
<dbReference type="InterPro" id="IPR006027">
    <property type="entry name" value="NusB_RsmB_TIM44"/>
</dbReference>
<feature type="domain" description="NusB/RsmB/TIM44" evidence="7">
    <location>
        <begin position="20"/>
        <end position="152"/>
    </location>
</feature>
<dbReference type="InterPro" id="IPR035926">
    <property type="entry name" value="NusB-like_sf"/>
</dbReference>
<gene>
    <name evidence="6 8" type="primary">nusB</name>
    <name evidence="8" type="ORF">G7081_00080</name>
</gene>
<comment type="similarity">
    <text evidence="1 6">Belongs to the NusB family.</text>
</comment>
<keyword evidence="2 6" id="KW-0889">Transcription antitermination</keyword>
<comment type="function">
    <text evidence="6">Involved in transcription antitermination. Required for transcription of ribosomal RNA (rRNA) genes. Binds specifically to the boxA antiterminator sequence of the ribosomal RNA (rrn) operons.</text>
</comment>
<accession>A0A6G8APR5</accession>
<evidence type="ECO:0000256" key="2">
    <source>
        <dbReference type="ARBA" id="ARBA00022814"/>
    </source>
</evidence>
<name>A0A6G8APR5_9ENTE</name>
<dbReference type="GO" id="GO:0003723">
    <property type="term" value="F:RNA binding"/>
    <property type="evidence" value="ECO:0007669"/>
    <property type="project" value="UniProtKB-UniRule"/>
</dbReference>
<dbReference type="HAMAP" id="MF_00073">
    <property type="entry name" value="NusB"/>
    <property type="match status" value="1"/>
</dbReference>
<proteinExistence type="inferred from homology"/>
<evidence type="ECO:0000313" key="8">
    <source>
        <dbReference type="EMBL" id="QIL46959.1"/>
    </source>
</evidence>
<dbReference type="SUPFAM" id="SSF48013">
    <property type="entry name" value="NusB-like"/>
    <property type="match status" value="1"/>
</dbReference>
<dbReference type="GO" id="GO:0005829">
    <property type="term" value="C:cytosol"/>
    <property type="evidence" value="ECO:0007669"/>
    <property type="project" value="TreeGrafter"/>
</dbReference>
<dbReference type="KEGG" id="vah:G7081_00080"/>
<dbReference type="EMBL" id="CP049886">
    <property type="protein sequence ID" value="QIL46959.1"/>
    <property type="molecule type" value="Genomic_DNA"/>
</dbReference>
<dbReference type="GO" id="GO:0006353">
    <property type="term" value="P:DNA-templated transcription termination"/>
    <property type="evidence" value="ECO:0007669"/>
    <property type="project" value="UniProtKB-UniRule"/>
</dbReference>
<sequence length="158" mass="18141">MTKNKQLKKRVNKLELSRHEIREKALQALYPFDFTTEATKENAIAYALEYNNELVSEDGAEFIPGYLDVIVSGVCEHKEELDELIKGNLKNWTISRIAKPDLIILRMAIYEMKYSSEVPAKVALNEALELTKKYSDDESRKFVNGVLSNIIKSENLEK</sequence>
<evidence type="ECO:0000256" key="5">
    <source>
        <dbReference type="ARBA" id="ARBA00023163"/>
    </source>
</evidence>
<dbReference type="PANTHER" id="PTHR11078:SF3">
    <property type="entry name" value="ANTITERMINATION NUSB DOMAIN-CONTAINING PROTEIN"/>
    <property type="match status" value="1"/>
</dbReference>
<evidence type="ECO:0000313" key="9">
    <source>
        <dbReference type="Proteomes" id="UP000500890"/>
    </source>
</evidence>
<protein>
    <recommendedName>
        <fullName evidence="6">Transcription antitermination protein NusB</fullName>
    </recommendedName>
    <alternativeName>
        <fullName evidence="6">Antitermination factor NusB</fullName>
    </alternativeName>
</protein>
<keyword evidence="9" id="KW-1185">Reference proteome</keyword>
<dbReference type="NCBIfam" id="NF001223">
    <property type="entry name" value="PRK00202.1-1"/>
    <property type="match status" value="1"/>
</dbReference>
<keyword evidence="4 6" id="KW-0805">Transcription regulation</keyword>
<reference evidence="8 9" key="1">
    <citation type="submission" date="2020-03" db="EMBL/GenBank/DDBJ databases">
        <title>Vagococcus sp. nov., isolated from beetles.</title>
        <authorList>
            <person name="Hyun D.-W."/>
            <person name="Bae J.-W."/>
        </authorList>
    </citation>
    <scope>NUCLEOTIDE SEQUENCE [LARGE SCALE GENOMIC DNA]</scope>
    <source>
        <strain evidence="8 9">HDW17A</strain>
    </source>
</reference>
<evidence type="ECO:0000256" key="1">
    <source>
        <dbReference type="ARBA" id="ARBA00005952"/>
    </source>
</evidence>
<dbReference type="Pfam" id="PF01029">
    <property type="entry name" value="NusB"/>
    <property type="match status" value="1"/>
</dbReference>
<organism evidence="8 9">
    <name type="scientific">Vagococcus coleopterorum</name>
    <dbReference type="NCBI Taxonomy" id="2714946"/>
    <lineage>
        <taxon>Bacteria</taxon>
        <taxon>Bacillati</taxon>
        <taxon>Bacillota</taxon>
        <taxon>Bacilli</taxon>
        <taxon>Lactobacillales</taxon>
        <taxon>Enterococcaceae</taxon>
        <taxon>Vagococcus</taxon>
    </lineage>
</organism>
<keyword evidence="5 6" id="KW-0804">Transcription</keyword>
<dbReference type="AlphaFoldDB" id="A0A6G8APR5"/>
<dbReference type="GO" id="GO:0031564">
    <property type="term" value="P:transcription antitermination"/>
    <property type="evidence" value="ECO:0007669"/>
    <property type="project" value="UniProtKB-KW"/>
</dbReference>
<dbReference type="InterPro" id="IPR011605">
    <property type="entry name" value="NusB_fam"/>
</dbReference>
<evidence type="ECO:0000256" key="4">
    <source>
        <dbReference type="ARBA" id="ARBA00023015"/>
    </source>
</evidence>
<dbReference type="PANTHER" id="PTHR11078">
    <property type="entry name" value="N UTILIZATION SUBSTANCE PROTEIN B-RELATED"/>
    <property type="match status" value="1"/>
</dbReference>
<dbReference type="Proteomes" id="UP000500890">
    <property type="component" value="Chromosome"/>
</dbReference>
<evidence type="ECO:0000256" key="6">
    <source>
        <dbReference type="HAMAP-Rule" id="MF_00073"/>
    </source>
</evidence>